<accession>A0AAI9XA29</accession>
<dbReference type="InterPro" id="IPR013783">
    <property type="entry name" value="Ig-like_fold"/>
</dbReference>
<dbReference type="PANTHER" id="PTHR40625">
    <property type="entry name" value="GTP-BINDING PROTEIN ESDC-RELATED"/>
    <property type="match status" value="1"/>
</dbReference>
<dbReference type="AlphaFoldDB" id="A0AAI9XA29"/>
<proteinExistence type="predicted"/>
<feature type="compositionally biased region" description="Acidic residues" evidence="1">
    <location>
        <begin position="229"/>
        <end position="243"/>
    </location>
</feature>
<evidence type="ECO:0008006" key="4">
    <source>
        <dbReference type="Google" id="ProtNLM"/>
    </source>
</evidence>
<feature type="region of interest" description="Disordered" evidence="1">
    <location>
        <begin position="282"/>
        <end position="330"/>
    </location>
</feature>
<feature type="region of interest" description="Disordered" evidence="1">
    <location>
        <begin position="160"/>
        <end position="198"/>
    </location>
</feature>
<evidence type="ECO:0000313" key="3">
    <source>
        <dbReference type="Proteomes" id="UP001227192"/>
    </source>
</evidence>
<feature type="compositionally biased region" description="Low complexity" evidence="1">
    <location>
        <begin position="162"/>
        <end position="198"/>
    </location>
</feature>
<sequence length="349" mass="39115">MAAVQLKFSLRTSSNVKTVHLVGSWDNYQRQIPLSSEEKPGAWVGKFRFQTSMLQLGGRYWYYYMMDGYHVSHDPAVEYTVEPTTGRKLNILDVPGGKPTTRSSAPKTSRGNIATGRALSPSRIQHPKPTKHYASRQLREADFAPTVDDLTRRFAGSRLSDEYSYSNSPPSSAGSSLSSRSSSGSTSPSSLSSMSEPPVHCRCERYGITRKGDRVKLDCGGSRCGYVESSDDSCSESEYESDEEYSRARNAVRRQGIVVRRPGREWTGFALRLGGDEDCVVRGEEKEEEDEKEKKKKKKKKKKKQPSITTHSYFDADNIHPGSSKSSLVDSLRQAYLEPVKFRSDQHKP</sequence>
<dbReference type="Proteomes" id="UP001227192">
    <property type="component" value="Unassembled WGS sequence"/>
</dbReference>
<name>A0AAI9XA29_PENTH</name>
<protein>
    <recommendedName>
        <fullName evidence="4">GTP-binding protein EsdC</fullName>
    </recommendedName>
</protein>
<reference evidence="2" key="2">
    <citation type="journal article" date="2016" name="Fungal Biol.">
        <title>Ochratoxin A production by Penicillium thymicola.</title>
        <authorList>
            <person name="Nguyen H.D.T."/>
            <person name="McMullin D.R."/>
            <person name="Ponomareva E."/>
            <person name="Riley R."/>
            <person name="Pomraning K.R."/>
            <person name="Baker S.E."/>
            <person name="Seifert K.A."/>
        </authorList>
    </citation>
    <scope>NUCLEOTIDE SEQUENCE</scope>
    <source>
        <strain evidence="2">DAOM 180753</strain>
    </source>
</reference>
<dbReference type="SUPFAM" id="SSF81296">
    <property type="entry name" value="E set domains"/>
    <property type="match status" value="1"/>
</dbReference>
<feature type="region of interest" description="Disordered" evidence="1">
    <location>
        <begin position="93"/>
        <end position="140"/>
    </location>
</feature>
<feature type="compositionally biased region" description="Polar residues" evidence="1">
    <location>
        <begin position="100"/>
        <end position="112"/>
    </location>
</feature>
<dbReference type="EMBL" id="LACB01000106">
    <property type="protein sequence ID" value="KAJ9488758.1"/>
    <property type="molecule type" value="Genomic_DNA"/>
</dbReference>
<evidence type="ECO:0000313" key="2">
    <source>
        <dbReference type="EMBL" id="KAJ9488758.1"/>
    </source>
</evidence>
<organism evidence="2 3">
    <name type="scientific">Penicillium thymicola</name>
    <dbReference type="NCBI Taxonomy" id="293382"/>
    <lineage>
        <taxon>Eukaryota</taxon>
        <taxon>Fungi</taxon>
        <taxon>Dikarya</taxon>
        <taxon>Ascomycota</taxon>
        <taxon>Pezizomycotina</taxon>
        <taxon>Eurotiomycetes</taxon>
        <taxon>Eurotiomycetidae</taxon>
        <taxon>Eurotiales</taxon>
        <taxon>Aspergillaceae</taxon>
        <taxon>Penicillium</taxon>
    </lineage>
</organism>
<dbReference type="Gene3D" id="2.60.40.10">
    <property type="entry name" value="Immunoglobulins"/>
    <property type="match status" value="1"/>
</dbReference>
<evidence type="ECO:0000256" key="1">
    <source>
        <dbReference type="SAM" id="MobiDB-lite"/>
    </source>
</evidence>
<comment type="caution">
    <text evidence="2">The sequence shown here is derived from an EMBL/GenBank/DDBJ whole genome shotgun (WGS) entry which is preliminary data.</text>
</comment>
<feature type="compositionally biased region" description="Basic residues" evidence="1">
    <location>
        <begin position="125"/>
        <end position="134"/>
    </location>
</feature>
<feature type="compositionally biased region" description="Basic residues" evidence="1">
    <location>
        <begin position="294"/>
        <end position="305"/>
    </location>
</feature>
<gene>
    <name evidence="2" type="ORF">VN97_g4518</name>
</gene>
<feature type="region of interest" description="Disordered" evidence="1">
    <location>
        <begin position="225"/>
        <end position="245"/>
    </location>
</feature>
<dbReference type="InterPro" id="IPR014756">
    <property type="entry name" value="Ig_E-set"/>
</dbReference>
<dbReference type="PANTHER" id="PTHR40625:SF2">
    <property type="entry name" value="GTP-BINDING PROTEIN ESDC"/>
    <property type="match status" value="1"/>
</dbReference>
<reference evidence="2" key="1">
    <citation type="submission" date="2015-06" db="EMBL/GenBank/DDBJ databases">
        <authorList>
            <person name="Nguyen H."/>
        </authorList>
    </citation>
    <scope>NUCLEOTIDE SEQUENCE</scope>
    <source>
        <strain evidence="2">DAOM 180753</strain>
    </source>
</reference>
<keyword evidence="3" id="KW-1185">Reference proteome</keyword>